<evidence type="ECO:0000313" key="2">
    <source>
        <dbReference type="EMBL" id="MFC4291413.1"/>
    </source>
</evidence>
<organism evidence="2 3">
    <name type="scientific">Sphingorhabdus arenilitoris</name>
    <dbReference type="NCBI Taxonomy" id="1490041"/>
    <lineage>
        <taxon>Bacteria</taxon>
        <taxon>Pseudomonadati</taxon>
        <taxon>Pseudomonadota</taxon>
        <taxon>Alphaproteobacteria</taxon>
        <taxon>Sphingomonadales</taxon>
        <taxon>Sphingomonadaceae</taxon>
        <taxon>Sphingorhabdus</taxon>
    </lineage>
</organism>
<dbReference type="Proteomes" id="UP001595887">
    <property type="component" value="Unassembled WGS sequence"/>
</dbReference>
<sequence length="45" mass="4832">MNSMTTKALSAGFLALAAAQSNAAQQVTDYPCDNITAHTQYVTRR</sequence>
<protein>
    <submittedName>
        <fullName evidence="2">Uncharacterized protein</fullName>
    </submittedName>
</protein>
<reference evidence="3" key="1">
    <citation type="journal article" date="2019" name="Int. J. Syst. Evol. Microbiol.">
        <title>The Global Catalogue of Microorganisms (GCM) 10K type strain sequencing project: providing services to taxonomists for standard genome sequencing and annotation.</title>
        <authorList>
            <consortium name="The Broad Institute Genomics Platform"/>
            <consortium name="The Broad Institute Genome Sequencing Center for Infectious Disease"/>
            <person name="Wu L."/>
            <person name="Ma J."/>
        </authorList>
    </citation>
    <scope>NUCLEOTIDE SEQUENCE [LARGE SCALE GENOMIC DNA]</scope>
    <source>
        <strain evidence="3">CECT 8531</strain>
    </source>
</reference>
<proteinExistence type="predicted"/>
<keyword evidence="3" id="KW-1185">Reference proteome</keyword>
<accession>A0ABV8RDV9</accession>
<dbReference type="RefSeq" id="WP_381421235.1">
    <property type="nucleotide sequence ID" value="NZ_JBHSDH010000011.1"/>
</dbReference>
<feature type="chain" id="PRO_5046516882" evidence="1">
    <location>
        <begin position="24"/>
        <end position="45"/>
    </location>
</feature>
<feature type="signal peptide" evidence="1">
    <location>
        <begin position="1"/>
        <end position="23"/>
    </location>
</feature>
<evidence type="ECO:0000256" key="1">
    <source>
        <dbReference type="SAM" id="SignalP"/>
    </source>
</evidence>
<dbReference type="EMBL" id="JBHSDH010000011">
    <property type="protein sequence ID" value="MFC4291413.1"/>
    <property type="molecule type" value="Genomic_DNA"/>
</dbReference>
<gene>
    <name evidence="2" type="ORF">ACFOWX_03185</name>
</gene>
<comment type="caution">
    <text evidence="2">The sequence shown here is derived from an EMBL/GenBank/DDBJ whole genome shotgun (WGS) entry which is preliminary data.</text>
</comment>
<name>A0ABV8RDV9_9SPHN</name>
<keyword evidence="1" id="KW-0732">Signal</keyword>
<evidence type="ECO:0000313" key="3">
    <source>
        <dbReference type="Proteomes" id="UP001595887"/>
    </source>
</evidence>